<gene>
    <name evidence="2" type="ORF">PLEPLA_LOCUS47265</name>
</gene>
<evidence type="ECO:0000313" key="2">
    <source>
        <dbReference type="EMBL" id="CAB1459428.1"/>
    </source>
</evidence>
<organism evidence="2 3">
    <name type="scientific">Pleuronectes platessa</name>
    <name type="common">European plaice</name>
    <dbReference type="NCBI Taxonomy" id="8262"/>
    <lineage>
        <taxon>Eukaryota</taxon>
        <taxon>Metazoa</taxon>
        <taxon>Chordata</taxon>
        <taxon>Craniata</taxon>
        <taxon>Vertebrata</taxon>
        <taxon>Euteleostomi</taxon>
        <taxon>Actinopterygii</taxon>
        <taxon>Neopterygii</taxon>
        <taxon>Teleostei</taxon>
        <taxon>Neoteleostei</taxon>
        <taxon>Acanthomorphata</taxon>
        <taxon>Carangaria</taxon>
        <taxon>Pleuronectiformes</taxon>
        <taxon>Pleuronectoidei</taxon>
        <taxon>Pleuronectidae</taxon>
        <taxon>Pleuronectes</taxon>
    </lineage>
</organism>
<dbReference type="AlphaFoldDB" id="A0A9N7W213"/>
<proteinExistence type="predicted"/>
<name>A0A9N7W213_PLEPL</name>
<protein>
    <submittedName>
        <fullName evidence="2">Uncharacterized protein</fullName>
    </submittedName>
</protein>
<evidence type="ECO:0000256" key="1">
    <source>
        <dbReference type="SAM" id="MobiDB-lite"/>
    </source>
</evidence>
<evidence type="ECO:0000313" key="3">
    <source>
        <dbReference type="Proteomes" id="UP001153269"/>
    </source>
</evidence>
<comment type="caution">
    <text evidence="2">The sequence shown here is derived from an EMBL/GenBank/DDBJ whole genome shotgun (WGS) entry which is preliminary data.</text>
</comment>
<reference evidence="2" key="1">
    <citation type="submission" date="2020-03" db="EMBL/GenBank/DDBJ databases">
        <authorList>
            <person name="Weist P."/>
        </authorList>
    </citation>
    <scope>NUCLEOTIDE SEQUENCE</scope>
</reference>
<accession>A0A9N7W213</accession>
<feature type="region of interest" description="Disordered" evidence="1">
    <location>
        <begin position="20"/>
        <end position="89"/>
    </location>
</feature>
<dbReference type="EMBL" id="CADEAL010004431">
    <property type="protein sequence ID" value="CAB1459428.1"/>
    <property type="molecule type" value="Genomic_DNA"/>
</dbReference>
<keyword evidence="3" id="KW-1185">Reference proteome</keyword>
<feature type="compositionally biased region" description="Polar residues" evidence="1">
    <location>
        <begin position="65"/>
        <end position="75"/>
    </location>
</feature>
<sequence length="180" mass="20410">MASFTHLTSCLLWSVVDKQDSGPLNRSRRWCSRAHEREEEEEGESGGEAGRRRRRRRSRRAASCATVNRRWSSDTAGRPAPTPPRKLTSITFSLPDAADASPGVSLRRSPALTESSREYKVKLSLRLAREGRFQLWNEIRAPGPEWLPTLNTWNYTCSDNISHNRQSNSLNSPVHLLNLV</sequence>
<dbReference type="Proteomes" id="UP001153269">
    <property type="component" value="Unassembled WGS sequence"/>
</dbReference>
<feature type="compositionally biased region" description="Basic residues" evidence="1">
    <location>
        <begin position="51"/>
        <end position="60"/>
    </location>
</feature>